<dbReference type="InterPro" id="IPR015947">
    <property type="entry name" value="PUA-like_sf"/>
</dbReference>
<keyword evidence="20" id="KW-1185">Reference proteome</keyword>
<dbReference type="GO" id="GO:0004252">
    <property type="term" value="F:serine-type endopeptidase activity"/>
    <property type="evidence" value="ECO:0007669"/>
    <property type="project" value="UniProtKB-UniRule"/>
</dbReference>
<dbReference type="SUPFAM" id="SSF52540">
    <property type="entry name" value="P-loop containing nucleoside triphosphate hydrolases"/>
    <property type="match status" value="1"/>
</dbReference>
<dbReference type="Gene3D" id="2.30.130.40">
    <property type="entry name" value="LON domain-like"/>
    <property type="match status" value="1"/>
</dbReference>
<dbReference type="Pfam" id="PF02190">
    <property type="entry name" value="LON_substr_bdg"/>
    <property type="match status" value="1"/>
</dbReference>
<evidence type="ECO:0000256" key="5">
    <source>
        <dbReference type="ARBA" id="ARBA00022825"/>
    </source>
</evidence>
<dbReference type="GO" id="GO:0034599">
    <property type="term" value="P:cellular response to oxidative stress"/>
    <property type="evidence" value="ECO:0007669"/>
    <property type="project" value="UniProtKB-UniRule"/>
</dbReference>
<dbReference type="eggNOG" id="KOG2004">
    <property type="taxonomic scope" value="Eukaryota"/>
</dbReference>
<comment type="subcellular location">
    <subcellularLocation>
        <location evidence="1 10">Mitochondrion matrix</location>
    </subcellularLocation>
</comment>
<proteinExistence type="inferred from homology"/>
<accession>A0A0L0T4E5</accession>
<dbReference type="InterPro" id="IPR008268">
    <property type="entry name" value="Peptidase_S16_AS"/>
</dbReference>
<dbReference type="SMART" id="SM00382">
    <property type="entry name" value="AAA"/>
    <property type="match status" value="1"/>
</dbReference>
<dbReference type="GO" id="GO:0043565">
    <property type="term" value="F:sequence-specific DNA binding"/>
    <property type="evidence" value="ECO:0007669"/>
    <property type="project" value="UniProtKB-UniRule"/>
</dbReference>
<reference evidence="19 20" key="1">
    <citation type="submission" date="2009-11" db="EMBL/GenBank/DDBJ databases">
        <title>Annotation of Allomyces macrogynus ATCC 38327.</title>
        <authorList>
            <consortium name="The Broad Institute Genome Sequencing Platform"/>
            <person name="Russ C."/>
            <person name="Cuomo C."/>
            <person name="Burger G."/>
            <person name="Gray M.W."/>
            <person name="Holland P.W.H."/>
            <person name="King N."/>
            <person name="Lang F.B.F."/>
            <person name="Roger A.J."/>
            <person name="Ruiz-Trillo I."/>
            <person name="Young S.K."/>
            <person name="Zeng Q."/>
            <person name="Gargeya S."/>
            <person name="Fitzgerald M."/>
            <person name="Haas B."/>
            <person name="Abouelleil A."/>
            <person name="Alvarado L."/>
            <person name="Arachchi H.M."/>
            <person name="Berlin A."/>
            <person name="Chapman S.B."/>
            <person name="Gearin G."/>
            <person name="Goldberg J."/>
            <person name="Griggs A."/>
            <person name="Gujja S."/>
            <person name="Hansen M."/>
            <person name="Heiman D."/>
            <person name="Howarth C."/>
            <person name="Larimer J."/>
            <person name="Lui A."/>
            <person name="MacDonald P.J.P."/>
            <person name="McCowen C."/>
            <person name="Montmayeur A."/>
            <person name="Murphy C."/>
            <person name="Neiman D."/>
            <person name="Pearson M."/>
            <person name="Priest M."/>
            <person name="Roberts A."/>
            <person name="Saif S."/>
            <person name="Shea T."/>
            <person name="Sisk P."/>
            <person name="Stolte C."/>
            <person name="Sykes S."/>
            <person name="Wortman J."/>
            <person name="Nusbaum C."/>
            <person name="Birren B."/>
        </authorList>
    </citation>
    <scope>NUCLEOTIDE SEQUENCE [LARGE SCALE GENOMIC DNA]</scope>
    <source>
        <strain evidence="19 20">ATCC 38327</strain>
    </source>
</reference>
<feature type="compositionally biased region" description="Low complexity" evidence="16">
    <location>
        <begin position="128"/>
        <end position="165"/>
    </location>
</feature>
<feature type="binding site" evidence="13">
    <location>
        <begin position="447"/>
        <end position="454"/>
    </location>
    <ligand>
        <name>ATP</name>
        <dbReference type="ChEBI" id="CHEBI:30616"/>
    </ligand>
</feature>
<evidence type="ECO:0000256" key="8">
    <source>
        <dbReference type="ARBA" id="ARBA00023128"/>
    </source>
</evidence>
<dbReference type="Gene3D" id="3.30.230.10">
    <property type="match status" value="1"/>
</dbReference>
<sequence length="914" mass="99018">MATRATRAICRRLPRQTRTRRCFALPITRRPLFPGFYKTVVIKDPEVIRAIKDLAESRQPYVAAVLLKDEEADTDRIQSLDEIHQVGVFSQITNVYHTSPTGPGDDAPSLTAILYPHRRVRISGLVNDSDSPSTTAAATTAAPVSTTESDAVTKPATAPDAAVAADADKPETASEPTGSPQSYLRSKYNVSVVHAETLHDEPYKKGNQLVRAITAEIVNVFKDIASLNPLFREQISAFSVSQASTTIFDDPSKLADFAAAVSGGSDSEELQGVLESLVIEERLQKALYVLKKELVNAQLQSKISKEVESKIQKRQREYYLMEQLKGIKKELGMESDGKDKLLEKFKERIQYATLPATVATVIEEEMQKLGHLDPASSEFNVTRNYLDWLTCLPWGKYSQEVLDVEHAQQCLDEDHYGLKDVKERILEFIAVGKLKGTVEGKIMCLSGPPVVGKTSIGKSIARALGREFYRFSVGGLSDVAEIKGHRRTYVGAMPGKLVQALKKVQTENPLVLIDEIDKLGRGLQGDPASALLELLDPEQNSSFLDHYLDVPLDLSKVLFVCTANVLDTIPGPLLDRMEVIQLSGYVADEKVAIAEKYLAPQARIASDTKCSMQQQLDRAIEDLIRYYCRESGVRNLKKHIEKIYRKAAFKVVSAGANAEPLQITPANLKDYVGNPPFSGERLFEHPPAGVVMGLAWTAMGGSSLYIESVLEAPLTTESKPALTKTGQLGDVMKESSMLPVNGSRAEGAGQCASDRPETVPKSTHTESPPPPAPPDGPSAGITMATSLISLAANTPIPPHIAMTGELTLSGKVLKIGGLKEKTIAAKRSGITTILFPAANTADWAELPDFVKDGIEGRPVEWYSEVFDACFGEAVARGEFAKNAWPIVSAATATAVLADMPGTAAGSPPASIGGA</sequence>
<evidence type="ECO:0000313" key="20">
    <source>
        <dbReference type="Proteomes" id="UP000054350"/>
    </source>
</evidence>
<dbReference type="InterPro" id="IPR014721">
    <property type="entry name" value="Ribsml_uS5_D2-typ_fold_subgr"/>
</dbReference>
<keyword evidence="2 10" id="KW-0645">Protease</keyword>
<dbReference type="InterPro" id="IPR054594">
    <property type="entry name" value="Lon_lid"/>
</dbReference>
<evidence type="ECO:0000256" key="13">
    <source>
        <dbReference type="PIRSR" id="PIRSR001174-2"/>
    </source>
</evidence>
<dbReference type="InterPro" id="IPR003111">
    <property type="entry name" value="Lon_prtase_N"/>
</dbReference>
<comment type="subunit">
    <text evidence="10">Homohexamer or homoheptamer. Organized in a ring with a central cavity.</text>
</comment>
<dbReference type="OrthoDB" id="2411602at2759"/>
<dbReference type="FunFam" id="1.20.58.1480:FF:000003">
    <property type="entry name" value="Lon protease homolog, mitochondrial"/>
    <property type="match status" value="1"/>
</dbReference>
<evidence type="ECO:0000256" key="9">
    <source>
        <dbReference type="ARBA" id="ARBA00050665"/>
    </source>
</evidence>
<dbReference type="InterPro" id="IPR027503">
    <property type="entry name" value="Lonm_euk"/>
</dbReference>
<reference evidence="20" key="2">
    <citation type="submission" date="2009-11" db="EMBL/GenBank/DDBJ databases">
        <title>The Genome Sequence of Allomyces macrogynus strain ATCC 38327.</title>
        <authorList>
            <consortium name="The Broad Institute Genome Sequencing Platform"/>
            <person name="Russ C."/>
            <person name="Cuomo C."/>
            <person name="Shea T."/>
            <person name="Young S.K."/>
            <person name="Zeng Q."/>
            <person name="Koehrsen M."/>
            <person name="Haas B."/>
            <person name="Borodovsky M."/>
            <person name="Guigo R."/>
            <person name="Alvarado L."/>
            <person name="Berlin A."/>
            <person name="Borenstein D."/>
            <person name="Chen Z."/>
            <person name="Engels R."/>
            <person name="Freedman E."/>
            <person name="Gellesch M."/>
            <person name="Goldberg J."/>
            <person name="Griggs A."/>
            <person name="Gujja S."/>
            <person name="Heiman D."/>
            <person name="Hepburn T."/>
            <person name="Howarth C."/>
            <person name="Jen D."/>
            <person name="Larson L."/>
            <person name="Lewis B."/>
            <person name="Mehta T."/>
            <person name="Park D."/>
            <person name="Pearson M."/>
            <person name="Roberts A."/>
            <person name="Saif S."/>
            <person name="Shenoy N."/>
            <person name="Sisk P."/>
            <person name="Stolte C."/>
            <person name="Sykes S."/>
            <person name="Walk T."/>
            <person name="White J."/>
            <person name="Yandava C."/>
            <person name="Burger G."/>
            <person name="Gray M.W."/>
            <person name="Holland P.W.H."/>
            <person name="King N."/>
            <person name="Lang F.B.F."/>
            <person name="Roger A.J."/>
            <person name="Ruiz-Trillo I."/>
            <person name="Lander E."/>
            <person name="Nusbaum C."/>
        </authorList>
    </citation>
    <scope>NUCLEOTIDE SEQUENCE [LARGE SCALE GENOMIC DNA]</scope>
    <source>
        <strain evidence="20">ATCC 38327</strain>
    </source>
</reference>
<dbReference type="PROSITE" id="PS51787">
    <property type="entry name" value="LON_N"/>
    <property type="match status" value="1"/>
</dbReference>
<keyword evidence="5 10" id="KW-0720">Serine protease</keyword>
<feature type="region of interest" description="Disordered" evidence="16">
    <location>
        <begin position="738"/>
        <end position="780"/>
    </location>
</feature>
<dbReference type="Gene3D" id="1.20.5.5270">
    <property type="match status" value="1"/>
</dbReference>
<feature type="domain" description="Lon proteolytic" evidence="17">
    <location>
        <begin position="685"/>
        <end position="872"/>
    </location>
</feature>
<evidence type="ECO:0000256" key="15">
    <source>
        <dbReference type="RuleBase" id="RU000591"/>
    </source>
</evidence>
<keyword evidence="4 10" id="KW-0378">Hydrolase</keyword>
<dbReference type="STRING" id="578462.A0A0L0T4E5"/>
<keyword evidence="7 10" id="KW-0238">DNA-binding</keyword>
<dbReference type="AlphaFoldDB" id="A0A0L0T4E5"/>
<dbReference type="InterPro" id="IPR003593">
    <property type="entry name" value="AAA+_ATPase"/>
</dbReference>
<feature type="region of interest" description="Disordered" evidence="16">
    <location>
        <begin position="124"/>
        <end position="185"/>
    </location>
</feature>
<comment type="caution">
    <text evidence="10">Lacks conserved residue(s) required for the propagation of feature annotation.</text>
</comment>
<dbReference type="InterPro" id="IPR020568">
    <property type="entry name" value="Ribosomal_Su5_D2-typ_SF"/>
</dbReference>
<dbReference type="GO" id="GO:0003697">
    <property type="term" value="F:single-stranded DNA binding"/>
    <property type="evidence" value="ECO:0007669"/>
    <property type="project" value="TreeGrafter"/>
</dbReference>
<dbReference type="PRINTS" id="PR00830">
    <property type="entry name" value="ENDOLAPTASE"/>
</dbReference>
<dbReference type="InterPro" id="IPR027065">
    <property type="entry name" value="Lon_Prtase"/>
</dbReference>
<dbReference type="Pfam" id="PF00004">
    <property type="entry name" value="AAA"/>
    <property type="match status" value="1"/>
</dbReference>
<dbReference type="InterPro" id="IPR046336">
    <property type="entry name" value="Lon_prtase_N_sf"/>
</dbReference>
<dbReference type="Pfam" id="PF22667">
    <property type="entry name" value="Lon_lid"/>
    <property type="match status" value="1"/>
</dbReference>
<dbReference type="FunFam" id="3.40.50.300:FF:000021">
    <property type="entry name" value="Lon protease homolog"/>
    <property type="match status" value="1"/>
</dbReference>
<dbReference type="GO" id="GO:0005759">
    <property type="term" value="C:mitochondrial matrix"/>
    <property type="evidence" value="ECO:0007669"/>
    <property type="project" value="UniProtKB-SubCell"/>
</dbReference>
<dbReference type="PROSITE" id="PS51786">
    <property type="entry name" value="LON_PROTEOLYTIC"/>
    <property type="match status" value="1"/>
</dbReference>
<dbReference type="PANTHER" id="PTHR43718:SF2">
    <property type="entry name" value="LON PROTEASE HOMOLOG, MITOCHONDRIAL"/>
    <property type="match status" value="1"/>
</dbReference>
<dbReference type="InterPro" id="IPR008269">
    <property type="entry name" value="Lon_proteolytic"/>
</dbReference>
<comment type="catalytic activity">
    <reaction evidence="9 10">
        <text>Hydrolysis of proteins in presence of ATP.</text>
        <dbReference type="EC" id="3.4.21.53"/>
    </reaction>
</comment>
<evidence type="ECO:0000256" key="14">
    <source>
        <dbReference type="PROSITE-ProRule" id="PRU01122"/>
    </source>
</evidence>
<feature type="compositionally biased region" description="Polar residues" evidence="16">
    <location>
        <begin position="174"/>
        <end position="184"/>
    </location>
</feature>
<dbReference type="InterPro" id="IPR027417">
    <property type="entry name" value="P-loop_NTPase"/>
</dbReference>
<evidence type="ECO:0000256" key="12">
    <source>
        <dbReference type="PIRSR" id="PIRSR001174-1"/>
    </source>
</evidence>
<evidence type="ECO:0000256" key="1">
    <source>
        <dbReference type="ARBA" id="ARBA00004305"/>
    </source>
</evidence>
<dbReference type="VEuPathDB" id="FungiDB:AMAG_20018"/>
<feature type="active site" evidence="10 12">
    <location>
        <position position="821"/>
    </location>
</feature>
<evidence type="ECO:0000259" key="17">
    <source>
        <dbReference type="PROSITE" id="PS51786"/>
    </source>
</evidence>
<feature type="active site" evidence="10 12">
    <location>
        <position position="778"/>
    </location>
</feature>
<dbReference type="SUPFAM" id="SSF54211">
    <property type="entry name" value="Ribosomal protein S5 domain 2-like"/>
    <property type="match status" value="1"/>
</dbReference>
<protein>
    <recommendedName>
        <fullName evidence="10">Lon protease homolog, mitochondrial</fullName>
        <ecNumber evidence="10">3.4.21.53</ecNumber>
    </recommendedName>
</protein>
<dbReference type="PROSITE" id="PS01046">
    <property type="entry name" value="LON_SER"/>
    <property type="match status" value="1"/>
</dbReference>
<evidence type="ECO:0000313" key="19">
    <source>
        <dbReference type="EMBL" id="KNE69688.1"/>
    </source>
</evidence>
<evidence type="ECO:0000256" key="7">
    <source>
        <dbReference type="ARBA" id="ARBA00023125"/>
    </source>
</evidence>
<name>A0A0L0T4E5_ALLM3</name>
<keyword evidence="6 11" id="KW-0067">ATP-binding</keyword>
<feature type="domain" description="Lon N-terminal" evidence="18">
    <location>
        <begin position="22"/>
        <end position="294"/>
    </location>
</feature>
<dbReference type="GO" id="GO:0006515">
    <property type="term" value="P:protein quality control for misfolded or incompletely synthesized proteins"/>
    <property type="evidence" value="ECO:0007669"/>
    <property type="project" value="UniProtKB-UniRule"/>
</dbReference>
<dbReference type="GO" id="GO:0004176">
    <property type="term" value="F:ATP-dependent peptidase activity"/>
    <property type="evidence" value="ECO:0007669"/>
    <property type="project" value="UniProtKB-UniRule"/>
</dbReference>
<evidence type="ECO:0000256" key="4">
    <source>
        <dbReference type="ARBA" id="ARBA00022801"/>
    </source>
</evidence>
<evidence type="ECO:0000256" key="10">
    <source>
        <dbReference type="HAMAP-Rule" id="MF_03120"/>
    </source>
</evidence>
<evidence type="ECO:0000256" key="3">
    <source>
        <dbReference type="ARBA" id="ARBA00022741"/>
    </source>
</evidence>
<dbReference type="GO" id="GO:0051131">
    <property type="term" value="P:chaperone-mediated protein complex assembly"/>
    <property type="evidence" value="ECO:0007669"/>
    <property type="project" value="UniProtKB-UniRule"/>
</dbReference>
<evidence type="ECO:0000256" key="2">
    <source>
        <dbReference type="ARBA" id="ARBA00022670"/>
    </source>
</evidence>
<dbReference type="OMA" id="VLDCVPM"/>
<evidence type="ECO:0000259" key="18">
    <source>
        <dbReference type="PROSITE" id="PS51787"/>
    </source>
</evidence>
<dbReference type="EC" id="3.4.21.53" evidence="10"/>
<dbReference type="NCBIfam" id="TIGR00763">
    <property type="entry name" value="lon"/>
    <property type="match status" value="1"/>
</dbReference>
<dbReference type="Proteomes" id="UP000054350">
    <property type="component" value="Unassembled WGS sequence"/>
</dbReference>
<dbReference type="Gene3D" id="1.10.8.60">
    <property type="match status" value="1"/>
</dbReference>
<dbReference type="CDD" id="cd19500">
    <property type="entry name" value="RecA-like_Lon"/>
    <property type="match status" value="1"/>
</dbReference>
<dbReference type="FunFam" id="1.20.5.5270:FF:000001">
    <property type="entry name" value="Lon protease homolog, mitochondrial"/>
    <property type="match status" value="1"/>
</dbReference>
<dbReference type="SMART" id="SM00464">
    <property type="entry name" value="LON"/>
    <property type="match status" value="1"/>
</dbReference>
<feature type="compositionally biased region" description="Pro residues" evidence="16">
    <location>
        <begin position="767"/>
        <end position="776"/>
    </location>
</feature>
<dbReference type="GO" id="GO:0007005">
    <property type="term" value="P:mitochondrion organization"/>
    <property type="evidence" value="ECO:0007669"/>
    <property type="project" value="TreeGrafter"/>
</dbReference>
<comment type="function">
    <text evidence="10">ATP-dependent serine protease that mediates the selective degradation of misfolded, unassembled or oxidatively damaged polypeptides as well as certain short-lived regulatory proteins in the mitochondrial matrix. May also have a chaperone function in the assembly of inner membrane protein complexes. Participates in the regulation of mitochondrial gene expression and in the maintenance of the integrity of the mitochondrial genome. Binds to mitochondrial DNA in a site-specific manner.</text>
</comment>
<dbReference type="Gene3D" id="1.20.58.1480">
    <property type="match status" value="1"/>
</dbReference>
<dbReference type="GO" id="GO:0005524">
    <property type="term" value="F:ATP binding"/>
    <property type="evidence" value="ECO:0007669"/>
    <property type="project" value="UniProtKB-UniRule"/>
</dbReference>
<dbReference type="GO" id="GO:0016887">
    <property type="term" value="F:ATP hydrolysis activity"/>
    <property type="evidence" value="ECO:0007669"/>
    <property type="project" value="UniProtKB-UniRule"/>
</dbReference>
<comment type="similarity">
    <text evidence="10 11 14 15">Belongs to the peptidase S16 family.</text>
</comment>
<evidence type="ECO:0000256" key="16">
    <source>
        <dbReference type="SAM" id="MobiDB-lite"/>
    </source>
</evidence>
<evidence type="ECO:0000256" key="11">
    <source>
        <dbReference type="PIRNR" id="PIRNR001174"/>
    </source>
</evidence>
<dbReference type="InterPro" id="IPR003959">
    <property type="entry name" value="ATPase_AAA_core"/>
</dbReference>
<dbReference type="EMBL" id="GG745361">
    <property type="protein sequence ID" value="KNE69688.1"/>
    <property type="molecule type" value="Genomic_DNA"/>
</dbReference>
<dbReference type="Gene3D" id="3.40.50.300">
    <property type="entry name" value="P-loop containing nucleotide triphosphate hydrolases"/>
    <property type="match status" value="1"/>
</dbReference>
<evidence type="ECO:0000256" key="6">
    <source>
        <dbReference type="ARBA" id="ARBA00022840"/>
    </source>
</evidence>
<keyword evidence="3 11" id="KW-0547">Nucleotide-binding</keyword>
<keyword evidence="8 10" id="KW-0496">Mitochondrion</keyword>
<dbReference type="PANTHER" id="PTHR43718">
    <property type="entry name" value="LON PROTEASE"/>
    <property type="match status" value="1"/>
</dbReference>
<dbReference type="Pfam" id="PF05362">
    <property type="entry name" value="Lon_C"/>
    <property type="match status" value="1"/>
</dbReference>
<dbReference type="PIRSF" id="PIRSF001174">
    <property type="entry name" value="Lon_proteas"/>
    <property type="match status" value="1"/>
</dbReference>
<dbReference type="SUPFAM" id="SSF88697">
    <property type="entry name" value="PUA domain-like"/>
    <property type="match status" value="1"/>
</dbReference>
<dbReference type="InterPro" id="IPR004815">
    <property type="entry name" value="Lon_bac/euk-typ"/>
</dbReference>
<dbReference type="GO" id="GO:0070407">
    <property type="term" value="P:oxidation-dependent protein catabolic process"/>
    <property type="evidence" value="ECO:0007669"/>
    <property type="project" value="UniProtKB-UniRule"/>
</dbReference>
<gene>
    <name evidence="10" type="primary">PIM1</name>
    <name evidence="19" type="ORF">AMAG_20018</name>
</gene>
<dbReference type="HAMAP" id="MF_03120">
    <property type="entry name" value="lonm_euk"/>
    <property type="match status" value="1"/>
</dbReference>
<organism evidence="19 20">
    <name type="scientific">Allomyces macrogynus (strain ATCC 38327)</name>
    <name type="common">Allomyces javanicus var. macrogynus</name>
    <dbReference type="NCBI Taxonomy" id="578462"/>
    <lineage>
        <taxon>Eukaryota</taxon>
        <taxon>Fungi</taxon>
        <taxon>Fungi incertae sedis</taxon>
        <taxon>Blastocladiomycota</taxon>
        <taxon>Blastocladiomycetes</taxon>
        <taxon>Blastocladiales</taxon>
        <taxon>Blastocladiaceae</taxon>
        <taxon>Allomyces</taxon>
    </lineage>
</organism>